<accession>A0A8S1LCR6</accession>
<dbReference type="AlphaFoldDB" id="A0A8S1LCR6"/>
<reference evidence="1" key="1">
    <citation type="submission" date="2021-01" db="EMBL/GenBank/DDBJ databases">
        <authorList>
            <consortium name="Genoscope - CEA"/>
            <person name="William W."/>
        </authorList>
    </citation>
    <scope>NUCLEOTIDE SEQUENCE</scope>
</reference>
<comment type="caution">
    <text evidence="1">The sequence shown here is derived from an EMBL/GenBank/DDBJ whole genome shotgun (WGS) entry which is preliminary data.</text>
</comment>
<protein>
    <submittedName>
        <fullName evidence="1">Uncharacterized protein</fullName>
    </submittedName>
</protein>
<evidence type="ECO:0000313" key="1">
    <source>
        <dbReference type="EMBL" id="CAD8065640.1"/>
    </source>
</evidence>
<dbReference type="Proteomes" id="UP000692954">
    <property type="component" value="Unassembled WGS sequence"/>
</dbReference>
<dbReference type="EMBL" id="CAJJDN010000020">
    <property type="protein sequence ID" value="CAD8065640.1"/>
    <property type="molecule type" value="Genomic_DNA"/>
</dbReference>
<sequence>MYQHSAQYQDFLYQPQLQQKNEPQKNKYDIDQSNTKTIQNQNYQYQELPNVMNKQNQQPFGQFEPMNFNQNQQFSLQNISYRNTRDQQIEDLKYCAQIAIQRRKERMWQKYIQPNQNNNEEYFK</sequence>
<keyword evidence="2" id="KW-1185">Reference proteome</keyword>
<dbReference type="OrthoDB" id="312485at2759"/>
<evidence type="ECO:0000313" key="2">
    <source>
        <dbReference type="Proteomes" id="UP000692954"/>
    </source>
</evidence>
<organism evidence="1 2">
    <name type="scientific">Paramecium sonneborni</name>
    <dbReference type="NCBI Taxonomy" id="65129"/>
    <lineage>
        <taxon>Eukaryota</taxon>
        <taxon>Sar</taxon>
        <taxon>Alveolata</taxon>
        <taxon>Ciliophora</taxon>
        <taxon>Intramacronucleata</taxon>
        <taxon>Oligohymenophorea</taxon>
        <taxon>Peniculida</taxon>
        <taxon>Parameciidae</taxon>
        <taxon>Paramecium</taxon>
    </lineage>
</organism>
<proteinExistence type="predicted"/>
<gene>
    <name evidence="1" type="ORF">PSON_ATCC_30995.1.T0200346</name>
</gene>
<name>A0A8S1LCR6_9CILI</name>